<sequence length="877" mass="99005">MQTLWSRAARTQSPCHRRICSHSVNTLVRRSTTGASRRKPTVTDVFTACYTTILGTATIIDARQKNERRQELDRELDRARASLKQTVAGHPQGHTDGDDPALGGGASPTRHRPADAGCGEGNELDRELVRELKFLFVDTKNFDDLGHRPLGTEMYFKRPLPTYIKGKRGYESVRPLASELMAMCNMAYRPLARRSWMEEQLDWMDIEVAIAAEEQDPETVTRDARSSHELAETTGAVIDLVDELVRRTDTHSSVRPQDDTQAPDPVGDEIFWELEDLRRGQGFPSYQFASTDPQYSTHIWTLLHDAIRRIFNQAATSREIVGRICYNLLTAGVPPTIHTYNILIAGFNRIQRPDLAQAVIDSYLDRTRWPATAQTVICLLNHYRGPGGREGMRDVVHRMRGVKEDGLHISILYEDQCNEALLLPKLRRSLEIAGRIAKTPRYDITFDRLIAGWLYHEEINIACMTFIAGLRAGAFISVRPLQELLRGCVFTSNFSGARKLLTGIIQHFKHFSWYLSEIIRDSTVEVAWELARNLDTLINVCWLPFGEIFGETYVKYQLEISILKTRISSLLIQLEVRQMEGFSSLLFDALSSDQPLLTRLGFATSVLDRAELSRQTRAAFDGAYTVITRIISIERRCKDLNNTTLMLVAALNAVIIEIKTGYDVDPNSILVSDDIASPALHDRRVSLHRALNKLDLCDNSLTAEDVVSLLYRQIPNPDLIRQLDDHGSPQGLTLPTVVTLLGHNAAPRVCLDDTSDQPHQQLEERVQATEDSIRALLFTHLDQCRQERAMGYYRGYYNIPFDSLVTLLALDLKYCLSNVLRTASRGSKREGVTSSSNSIPLATDDPVLGIERGLIEDREWAQEDSPHPQHLALEYCV</sequence>
<accession>A0A1W2TK58</accession>
<organism evidence="2">
    <name type="scientific">Rosellinia necatrix</name>
    <name type="common">White root-rot fungus</name>
    <dbReference type="NCBI Taxonomy" id="77044"/>
    <lineage>
        <taxon>Eukaryota</taxon>
        <taxon>Fungi</taxon>
        <taxon>Dikarya</taxon>
        <taxon>Ascomycota</taxon>
        <taxon>Pezizomycotina</taxon>
        <taxon>Sordariomycetes</taxon>
        <taxon>Xylariomycetidae</taxon>
        <taxon>Xylariales</taxon>
        <taxon>Xylariaceae</taxon>
        <taxon>Rosellinia</taxon>
    </lineage>
</organism>
<protein>
    <submittedName>
        <fullName evidence="2">Putative pentatricopeptide repeat domain-containing protein</fullName>
    </submittedName>
</protein>
<dbReference type="OrthoDB" id="185373at2759"/>
<evidence type="ECO:0000256" key="1">
    <source>
        <dbReference type="SAM" id="MobiDB-lite"/>
    </source>
</evidence>
<evidence type="ECO:0000313" key="2">
    <source>
        <dbReference type="EMBL" id="GAP88640.1"/>
    </source>
</evidence>
<keyword evidence="3" id="KW-1185">Reference proteome</keyword>
<reference evidence="2" key="1">
    <citation type="submission" date="2016-03" db="EMBL/GenBank/DDBJ databases">
        <title>Draft genome sequence of Rosellinia necatrix.</title>
        <authorList>
            <person name="Kanematsu S."/>
        </authorList>
    </citation>
    <scope>NUCLEOTIDE SEQUENCE [LARGE SCALE GENOMIC DNA]</scope>
    <source>
        <strain evidence="2">W97</strain>
    </source>
</reference>
<dbReference type="Proteomes" id="UP000054516">
    <property type="component" value="Unassembled WGS sequence"/>
</dbReference>
<dbReference type="AlphaFoldDB" id="A0A1W2TK58"/>
<proteinExistence type="predicted"/>
<evidence type="ECO:0000313" key="3">
    <source>
        <dbReference type="Proteomes" id="UP000054516"/>
    </source>
</evidence>
<dbReference type="InterPro" id="IPR011990">
    <property type="entry name" value="TPR-like_helical_dom_sf"/>
</dbReference>
<name>A0A1W2TK58_ROSNE</name>
<dbReference type="Gene3D" id="1.25.40.10">
    <property type="entry name" value="Tetratricopeptide repeat domain"/>
    <property type="match status" value="1"/>
</dbReference>
<dbReference type="EMBL" id="DF977478">
    <property type="protein sequence ID" value="GAP88640.1"/>
    <property type="molecule type" value="Genomic_DNA"/>
</dbReference>
<gene>
    <name evidence="2" type="ORF">SAMD00023353_3300650</name>
</gene>
<dbReference type="OMA" id="ACYTTIL"/>
<feature type="region of interest" description="Disordered" evidence="1">
    <location>
        <begin position="84"/>
        <end position="119"/>
    </location>
</feature>